<evidence type="ECO:0000313" key="2">
    <source>
        <dbReference type="Proteomes" id="UP000295620"/>
    </source>
</evidence>
<reference evidence="1 2" key="1">
    <citation type="submission" date="2019-03" db="EMBL/GenBank/DDBJ databases">
        <title>Genomic Encyclopedia of Archaeal and Bacterial Type Strains, Phase II (KMG-II): from individual species to whole genera.</title>
        <authorList>
            <person name="Goeker M."/>
        </authorList>
    </citation>
    <scope>NUCLEOTIDE SEQUENCE [LARGE SCALE GENOMIC DNA]</scope>
    <source>
        <strain evidence="1 2">DSM 19035</strain>
    </source>
</reference>
<organism evidence="1 2">
    <name type="scientific">Pedobacter metabolipauper</name>
    <dbReference type="NCBI Taxonomy" id="425513"/>
    <lineage>
        <taxon>Bacteria</taxon>
        <taxon>Pseudomonadati</taxon>
        <taxon>Bacteroidota</taxon>
        <taxon>Sphingobacteriia</taxon>
        <taxon>Sphingobacteriales</taxon>
        <taxon>Sphingobacteriaceae</taxon>
        <taxon>Pedobacter</taxon>
    </lineage>
</organism>
<dbReference type="RefSeq" id="WP_133576156.1">
    <property type="nucleotide sequence ID" value="NZ_SNYC01000004.1"/>
</dbReference>
<dbReference type="AlphaFoldDB" id="A0A4R6SXE3"/>
<gene>
    <name evidence="1" type="ORF">ATK78_2284</name>
</gene>
<dbReference type="Proteomes" id="UP000295620">
    <property type="component" value="Unassembled WGS sequence"/>
</dbReference>
<dbReference type="EMBL" id="SNYC01000004">
    <property type="protein sequence ID" value="TDQ10119.1"/>
    <property type="molecule type" value="Genomic_DNA"/>
</dbReference>
<protein>
    <submittedName>
        <fullName evidence="1">Uncharacterized protein YdeI (YjbR/CyaY-like superfamily)</fullName>
    </submittedName>
</protein>
<sequence>MIKKEKEIESFCPASRQEWRLWLKENHGLKQSVWLVYYKKKSNLPTLTYSDAVDEALCFGWIDSTRKTLDEDTFTQFFCRRKPNSVWSKVNKGKIKQLINEGLMTQAGYESIDTAKQNGSWIILDDVEELMIPEDLEKEFNTNPGSMDFFLSLSKSVRKSMLQWLVLAKRPETRQKRISEIAELAAQKLKPKQF</sequence>
<proteinExistence type="predicted"/>
<evidence type="ECO:0000313" key="1">
    <source>
        <dbReference type="EMBL" id="TDQ10119.1"/>
    </source>
</evidence>
<dbReference type="OrthoDB" id="9796999at2"/>
<dbReference type="Pfam" id="PF13376">
    <property type="entry name" value="OmdA"/>
    <property type="match status" value="1"/>
</dbReference>
<name>A0A4R6SXE3_9SPHI</name>
<comment type="caution">
    <text evidence="1">The sequence shown here is derived from an EMBL/GenBank/DDBJ whole genome shotgun (WGS) entry which is preliminary data.</text>
</comment>
<accession>A0A4R6SXE3</accession>
<keyword evidence="2" id="KW-1185">Reference proteome</keyword>